<sequence length="83" mass="9632">MLLVLLSLFYFSSDECTEECEESRHVTKKDEVAVTKTTINTRRLKSKKLDKHEPKIARRRPVSSRFQTTIKDSRIVHCVKPAA</sequence>
<gene>
    <name evidence="2" type="ORF">Fmac_007170</name>
</gene>
<name>A0ABD1NCP1_9FABA</name>
<reference evidence="2 3" key="1">
    <citation type="submission" date="2024-08" db="EMBL/GenBank/DDBJ databases">
        <title>Insights into the chromosomal genome structure of Flemingia macrophylla.</title>
        <authorList>
            <person name="Ding Y."/>
            <person name="Zhao Y."/>
            <person name="Bi W."/>
            <person name="Wu M."/>
            <person name="Zhao G."/>
            <person name="Gong Y."/>
            <person name="Li W."/>
            <person name="Zhang P."/>
        </authorList>
    </citation>
    <scope>NUCLEOTIDE SEQUENCE [LARGE SCALE GENOMIC DNA]</scope>
    <source>
        <strain evidence="2">DYQJB</strain>
        <tissue evidence="2">Leaf</tissue>
    </source>
</reference>
<evidence type="ECO:0008006" key="4">
    <source>
        <dbReference type="Google" id="ProtNLM"/>
    </source>
</evidence>
<proteinExistence type="predicted"/>
<organism evidence="2 3">
    <name type="scientific">Flemingia macrophylla</name>
    <dbReference type="NCBI Taxonomy" id="520843"/>
    <lineage>
        <taxon>Eukaryota</taxon>
        <taxon>Viridiplantae</taxon>
        <taxon>Streptophyta</taxon>
        <taxon>Embryophyta</taxon>
        <taxon>Tracheophyta</taxon>
        <taxon>Spermatophyta</taxon>
        <taxon>Magnoliopsida</taxon>
        <taxon>eudicotyledons</taxon>
        <taxon>Gunneridae</taxon>
        <taxon>Pentapetalae</taxon>
        <taxon>rosids</taxon>
        <taxon>fabids</taxon>
        <taxon>Fabales</taxon>
        <taxon>Fabaceae</taxon>
        <taxon>Papilionoideae</taxon>
        <taxon>50 kb inversion clade</taxon>
        <taxon>NPAAA clade</taxon>
        <taxon>indigoferoid/millettioid clade</taxon>
        <taxon>Phaseoleae</taxon>
        <taxon>Flemingia</taxon>
    </lineage>
</organism>
<keyword evidence="3" id="KW-1185">Reference proteome</keyword>
<evidence type="ECO:0000256" key="1">
    <source>
        <dbReference type="SAM" id="SignalP"/>
    </source>
</evidence>
<feature type="chain" id="PRO_5044776051" description="Secreted protein" evidence="1">
    <location>
        <begin position="17"/>
        <end position="83"/>
    </location>
</feature>
<dbReference type="AlphaFoldDB" id="A0ABD1NCP1"/>
<dbReference type="Proteomes" id="UP001603857">
    <property type="component" value="Unassembled WGS sequence"/>
</dbReference>
<comment type="caution">
    <text evidence="2">The sequence shown here is derived from an EMBL/GenBank/DDBJ whole genome shotgun (WGS) entry which is preliminary data.</text>
</comment>
<evidence type="ECO:0000313" key="3">
    <source>
        <dbReference type="Proteomes" id="UP001603857"/>
    </source>
</evidence>
<protein>
    <recommendedName>
        <fullName evidence="4">Secreted protein</fullName>
    </recommendedName>
</protein>
<keyword evidence="1" id="KW-0732">Signal</keyword>
<accession>A0ABD1NCP1</accession>
<dbReference type="EMBL" id="JBGMDY010000002">
    <property type="protein sequence ID" value="KAL2345885.1"/>
    <property type="molecule type" value="Genomic_DNA"/>
</dbReference>
<feature type="signal peptide" evidence="1">
    <location>
        <begin position="1"/>
        <end position="16"/>
    </location>
</feature>
<evidence type="ECO:0000313" key="2">
    <source>
        <dbReference type="EMBL" id="KAL2345885.1"/>
    </source>
</evidence>